<dbReference type="AlphaFoldDB" id="A0A1H4XAH3"/>
<dbReference type="InterPro" id="IPR011008">
    <property type="entry name" value="Dimeric_a/b-barrel"/>
</dbReference>
<keyword evidence="2 6" id="KW-0238">DNA-binding</keyword>
<dbReference type="RefSeq" id="WP_083395742.1">
    <property type="nucleotide sequence ID" value="NZ_FNSV01000005.1"/>
</dbReference>
<feature type="region of interest" description="Disordered" evidence="4">
    <location>
        <begin position="1"/>
        <end position="37"/>
    </location>
</feature>
<dbReference type="PRINTS" id="PR00033">
    <property type="entry name" value="HTHASNC"/>
</dbReference>
<keyword evidence="1" id="KW-0805">Transcription regulation</keyword>
<dbReference type="Pfam" id="PF01037">
    <property type="entry name" value="AsnC_trans_reg"/>
    <property type="match status" value="1"/>
</dbReference>
<feature type="compositionally biased region" description="Polar residues" evidence="4">
    <location>
        <begin position="9"/>
        <end position="18"/>
    </location>
</feature>
<dbReference type="SMART" id="SM00344">
    <property type="entry name" value="HTH_ASNC"/>
    <property type="match status" value="2"/>
</dbReference>
<accession>A0A1H4XAH3</accession>
<gene>
    <name evidence="6" type="ORF">SAMN04490239_6426</name>
</gene>
<dbReference type="InterPro" id="IPR019887">
    <property type="entry name" value="Tscrpt_reg_AsnC/Lrp_C"/>
</dbReference>
<evidence type="ECO:0000256" key="1">
    <source>
        <dbReference type="ARBA" id="ARBA00023015"/>
    </source>
</evidence>
<evidence type="ECO:0000256" key="3">
    <source>
        <dbReference type="ARBA" id="ARBA00023163"/>
    </source>
</evidence>
<dbReference type="Gene3D" id="1.10.10.10">
    <property type="entry name" value="Winged helix-like DNA-binding domain superfamily/Winged helix DNA-binding domain"/>
    <property type="match status" value="2"/>
</dbReference>
<dbReference type="PANTHER" id="PTHR30154">
    <property type="entry name" value="LEUCINE-RESPONSIVE REGULATORY PROTEIN"/>
    <property type="match status" value="1"/>
</dbReference>
<sequence>MRVARTRTQDSVTTPSDTPESDSRRGEDASSTGGRPPFDELDLALIDALQTSPRAPWSQVGTALGIGATTAARRWHRLTELGLSWVTAYPAPSDDHCVAYVEVRCSPGAIEPLTDQLVSDPRVFSLEQVAGDFDLFLSVVTRGPAALAHFLSHTLGAHDGALSVNTRVSLRGYREGSSWRVRALDRDQRAQLGPRPAWTHPDASSSPDLVLLRALGGDGRRSYAELAAVTGIAEPTARRRLQRMIRQGEILFRCDFAQQLAGWRLLATYRMNVPADRLDDAARELSALPDVRLCAAVTGNCNLLVSVWSRSAEETARLEGHFGERIPGLTITARTVTLRTVKRMGQLLNADGTAAEHIPLEM</sequence>
<dbReference type="SUPFAM" id="SSF46785">
    <property type="entry name" value="Winged helix' DNA-binding domain"/>
    <property type="match status" value="1"/>
</dbReference>
<keyword evidence="3" id="KW-0804">Transcription</keyword>
<reference evidence="7" key="1">
    <citation type="submission" date="2016-10" db="EMBL/GenBank/DDBJ databases">
        <authorList>
            <person name="Varghese N."/>
            <person name="Submissions S."/>
        </authorList>
    </citation>
    <scope>NUCLEOTIDE SEQUENCE [LARGE SCALE GENOMIC DNA]</scope>
    <source>
        <strain evidence="7">DSM 44498</strain>
    </source>
</reference>
<dbReference type="GO" id="GO:0043565">
    <property type="term" value="F:sequence-specific DNA binding"/>
    <property type="evidence" value="ECO:0007669"/>
    <property type="project" value="InterPro"/>
</dbReference>
<dbReference type="SUPFAM" id="SSF54909">
    <property type="entry name" value="Dimeric alpha+beta barrel"/>
    <property type="match status" value="2"/>
</dbReference>
<dbReference type="InterPro" id="IPR000485">
    <property type="entry name" value="AsnC-type_HTH_dom"/>
</dbReference>
<dbReference type="PROSITE" id="PS50956">
    <property type="entry name" value="HTH_ASNC_2"/>
    <property type="match status" value="1"/>
</dbReference>
<name>A0A1H4XAH3_9NOCA</name>
<protein>
    <submittedName>
        <fullName evidence="6">DNA-binding transcriptional regulator, Lrp family</fullName>
    </submittedName>
</protein>
<evidence type="ECO:0000259" key="5">
    <source>
        <dbReference type="PROSITE" id="PS50956"/>
    </source>
</evidence>
<dbReference type="Proteomes" id="UP000183561">
    <property type="component" value="Unassembled WGS sequence"/>
</dbReference>
<dbReference type="InterPro" id="IPR019888">
    <property type="entry name" value="Tscrpt_reg_AsnC-like"/>
</dbReference>
<organism evidence="6 7">
    <name type="scientific">Rhodococcus koreensis</name>
    <dbReference type="NCBI Taxonomy" id="99653"/>
    <lineage>
        <taxon>Bacteria</taxon>
        <taxon>Bacillati</taxon>
        <taxon>Actinomycetota</taxon>
        <taxon>Actinomycetes</taxon>
        <taxon>Mycobacteriales</taxon>
        <taxon>Nocardiaceae</taxon>
        <taxon>Rhodococcus</taxon>
    </lineage>
</organism>
<evidence type="ECO:0000313" key="7">
    <source>
        <dbReference type="Proteomes" id="UP000183561"/>
    </source>
</evidence>
<evidence type="ECO:0000256" key="2">
    <source>
        <dbReference type="ARBA" id="ARBA00023125"/>
    </source>
</evidence>
<dbReference type="GO" id="GO:0005829">
    <property type="term" value="C:cytosol"/>
    <property type="evidence" value="ECO:0007669"/>
    <property type="project" value="TreeGrafter"/>
</dbReference>
<dbReference type="OrthoDB" id="4050641at2"/>
<feature type="domain" description="HTH asnC-type" evidence="5">
    <location>
        <begin position="208"/>
        <end position="264"/>
    </location>
</feature>
<dbReference type="Gene3D" id="3.30.70.920">
    <property type="match status" value="2"/>
</dbReference>
<proteinExistence type="predicted"/>
<dbReference type="PANTHER" id="PTHR30154:SF34">
    <property type="entry name" value="TRANSCRIPTIONAL REGULATOR AZLB"/>
    <property type="match status" value="1"/>
</dbReference>
<dbReference type="GO" id="GO:0043200">
    <property type="term" value="P:response to amino acid"/>
    <property type="evidence" value="ECO:0007669"/>
    <property type="project" value="TreeGrafter"/>
</dbReference>
<dbReference type="EMBL" id="FNSV01000005">
    <property type="protein sequence ID" value="SED01821.1"/>
    <property type="molecule type" value="Genomic_DNA"/>
</dbReference>
<evidence type="ECO:0000313" key="6">
    <source>
        <dbReference type="EMBL" id="SED01821.1"/>
    </source>
</evidence>
<dbReference type="InterPro" id="IPR036388">
    <property type="entry name" value="WH-like_DNA-bd_sf"/>
</dbReference>
<evidence type="ECO:0000256" key="4">
    <source>
        <dbReference type="SAM" id="MobiDB-lite"/>
    </source>
</evidence>
<keyword evidence="7" id="KW-1185">Reference proteome</keyword>
<dbReference type="Pfam" id="PF13404">
    <property type="entry name" value="HTH_AsnC-type"/>
    <property type="match status" value="2"/>
</dbReference>
<dbReference type="InterPro" id="IPR036390">
    <property type="entry name" value="WH_DNA-bd_sf"/>
</dbReference>